<protein>
    <submittedName>
        <fullName evidence="1">Uncharacterized protein</fullName>
    </submittedName>
</protein>
<accession>A0A4S4MB03</accession>
<reference evidence="1 2" key="1">
    <citation type="submission" date="2019-02" db="EMBL/GenBank/DDBJ databases">
        <title>Genome sequencing of the rare red list fungi Bondarzewia mesenterica.</title>
        <authorList>
            <person name="Buettner E."/>
            <person name="Kellner H."/>
        </authorList>
    </citation>
    <scope>NUCLEOTIDE SEQUENCE [LARGE SCALE GENOMIC DNA]</scope>
    <source>
        <strain evidence="1 2">DSM 108281</strain>
    </source>
</reference>
<name>A0A4S4MB03_9AGAM</name>
<dbReference type="OrthoDB" id="5584028at2759"/>
<dbReference type="AlphaFoldDB" id="A0A4S4MB03"/>
<dbReference type="EMBL" id="SGPL01000028">
    <property type="protein sequence ID" value="THH20140.1"/>
    <property type="molecule type" value="Genomic_DNA"/>
</dbReference>
<comment type="caution">
    <text evidence="1">The sequence shown here is derived from an EMBL/GenBank/DDBJ whole genome shotgun (WGS) entry which is preliminary data.</text>
</comment>
<evidence type="ECO:0000313" key="1">
    <source>
        <dbReference type="EMBL" id="THH20140.1"/>
    </source>
</evidence>
<evidence type="ECO:0000313" key="2">
    <source>
        <dbReference type="Proteomes" id="UP000310158"/>
    </source>
</evidence>
<gene>
    <name evidence="1" type="ORF">EW146_g1172</name>
</gene>
<dbReference type="Proteomes" id="UP000310158">
    <property type="component" value="Unassembled WGS sequence"/>
</dbReference>
<dbReference type="PANTHER" id="PTHR37852">
    <property type="entry name" value="YALI0B21208P"/>
    <property type="match status" value="1"/>
</dbReference>
<keyword evidence="2" id="KW-1185">Reference proteome</keyword>
<proteinExistence type="predicted"/>
<dbReference type="PANTHER" id="PTHR37852:SF1">
    <property type="entry name" value="HIG1 DOMAIN-CONTAINING PROTEIN"/>
    <property type="match status" value="1"/>
</dbReference>
<organism evidence="1 2">
    <name type="scientific">Bondarzewia mesenterica</name>
    <dbReference type="NCBI Taxonomy" id="1095465"/>
    <lineage>
        <taxon>Eukaryota</taxon>
        <taxon>Fungi</taxon>
        <taxon>Dikarya</taxon>
        <taxon>Basidiomycota</taxon>
        <taxon>Agaricomycotina</taxon>
        <taxon>Agaricomycetes</taxon>
        <taxon>Russulales</taxon>
        <taxon>Bondarzewiaceae</taxon>
        <taxon>Bondarzewia</taxon>
    </lineage>
</organism>
<sequence length="182" mass="19658">MSGATIREPSSNSKAPYSIHVEVPPRLYIVPGTAMVVGTALGLVRGSRMAGLRFLAENAHRPPTTIKGWYLYNKTKNYRMMLAGLQEAGKEAGKLGFTAIGWVTFEEGLKRMGWGEVSEIGAGVGTAALFAGVYRLSLKAAYRTGILGLVIGVTMRTMRYGRDHLAAQQVEGETSGRGMFSR</sequence>